<dbReference type="EMBL" id="WNDX01000128">
    <property type="protein sequence ID" value="KAF1041304.1"/>
    <property type="molecule type" value="Genomic_DNA"/>
</dbReference>
<organism evidence="1 2">
    <name type="scientific">Herbaspirillum frisingense</name>
    <dbReference type="NCBI Taxonomy" id="92645"/>
    <lineage>
        <taxon>Bacteria</taxon>
        <taxon>Pseudomonadati</taxon>
        <taxon>Pseudomonadota</taxon>
        <taxon>Betaproteobacteria</taxon>
        <taxon>Burkholderiales</taxon>
        <taxon>Oxalobacteraceae</taxon>
        <taxon>Herbaspirillum</taxon>
    </lineage>
</organism>
<dbReference type="Gene3D" id="2.40.10.180">
    <property type="entry name" value="Phage tail proteins"/>
    <property type="match status" value="1"/>
</dbReference>
<reference evidence="2" key="1">
    <citation type="journal article" date="2020" name="MBio">
        <title>Horizontal gene transfer to a defensive symbiont with a reduced genome amongst a multipartite beetle microbiome.</title>
        <authorList>
            <person name="Waterworth S.C."/>
            <person name="Florez L.V."/>
            <person name="Rees E.R."/>
            <person name="Hertweck C."/>
            <person name="Kaltenpoth M."/>
            <person name="Kwan J.C."/>
        </authorList>
    </citation>
    <scope>NUCLEOTIDE SEQUENCE [LARGE SCALE GENOMIC DNA]</scope>
</reference>
<dbReference type="AlphaFoldDB" id="A0A7V8FUD4"/>
<name>A0A7V8FUD4_9BURK</name>
<gene>
    <name evidence="1" type="ORF">GAK35_03394</name>
</gene>
<proteinExistence type="predicted"/>
<dbReference type="InterPro" id="IPR053734">
    <property type="entry name" value="Phage_Head-Tail_Connect_sf"/>
</dbReference>
<dbReference type="Proteomes" id="UP000462435">
    <property type="component" value="Unassembled WGS sequence"/>
</dbReference>
<evidence type="ECO:0000313" key="2">
    <source>
        <dbReference type="Proteomes" id="UP000462435"/>
    </source>
</evidence>
<evidence type="ECO:0000313" key="1">
    <source>
        <dbReference type="EMBL" id="KAF1041304.1"/>
    </source>
</evidence>
<protein>
    <recommendedName>
        <fullName evidence="3">Head-tail adaptor protein</fullName>
    </recommendedName>
</protein>
<dbReference type="InterPro" id="IPR008018">
    <property type="entry name" value="Phage_tail_attach_FII"/>
</dbReference>
<evidence type="ECO:0008006" key="3">
    <source>
        <dbReference type="Google" id="ProtNLM"/>
    </source>
</evidence>
<dbReference type="GO" id="GO:0019068">
    <property type="term" value="P:virion assembly"/>
    <property type="evidence" value="ECO:0007669"/>
    <property type="project" value="InterPro"/>
</dbReference>
<comment type="caution">
    <text evidence="1">The sequence shown here is derived from an EMBL/GenBank/DDBJ whole genome shotgun (WGS) entry which is preliminary data.</text>
</comment>
<dbReference type="Pfam" id="PF05354">
    <property type="entry name" value="Phage_attach"/>
    <property type="match status" value="1"/>
</dbReference>
<accession>A0A7V8FUD4</accession>
<sequence length="105" mass="11200">MIDFDAEVLAACQQEFGRQGFYQAAGGEAMPIVGIFTDGYKSPIIGGDGMPAWTTSAPTFCVRASDLRSSPTKSDRVIIDGKQYVVMDARPDGVGWIVLPLKVAA</sequence>